<dbReference type="SUPFAM" id="SSF53474">
    <property type="entry name" value="alpha/beta-Hydrolases"/>
    <property type="match status" value="1"/>
</dbReference>
<evidence type="ECO:0000313" key="8">
    <source>
        <dbReference type="Proteomes" id="UP001194746"/>
    </source>
</evidence>
<evidence type="ECO:0000256" key="4">
    <source>
        <dbReference type="ARBA" id="ARBA00023136"/>
    </source>
</evidence>
<evidence type="ECO:0000256" key="3">
    <source>
        <dbReference type="ARBA" id="ARBA00022989"/>
    </source>
</evidence>
<dbReference type="PANTHER" id="PTHR23502">
    <property type="entry name" value="MAJOR FACILITATOR SUPERFAMILY"/>
    <property type="match status" value="1"/>
</dbReference>
<accession>A0AAD4GYK8</accession>
<dbReference type="InterPro" id="IPR036259">
    <property type="entry name" value="MFS_trans_sf"/>
</dbReference>
<evidence type="ECO:0000259" key="6">
    <source>
        <dbReference type="PROSITE" id="PS50850"/>
    </source>
</evidence>
<dbReference type="Proteomes" id="UP001194746">
    <property type="component" value="Unassembled WGS sequence"/>
</dbReference>
<reference evidence="7" key="1">
    <citation type="journal article" date="2019" name="Beilstein J. Org. Chem.">
        <title>Nanangenines: drimane sesquiterpenoids as the dominant metabolite cohort of a novel Australian fungus, Aspergillus nanangensis.</title>
        <authorList>
            <person name="Lacey H.J."/>
            <person name="Gilchrist C.L.M."/>
            <person name="Crombie A."/>
            <person name="Kalaitzis J.A."/>
            <person name="Vuong D."/>
            <person name="Rutledge P.J."/>
            <person name="Turner P."/>
            <person name="Pitt J.I."/>
            <person name="Lacey E."/>
            <person name="Chooi Y.H."/>
            <person name="Piggott A.M."/>
        </authorList>
    </citation>
    <scope>NUCLEOTIDE SEQUENCE</scope>
    <source>
        <strain evidence="7">MST-FP2251</strain>
    </source>
</reference>
<feature type="transmembrane region" description="Helical" evidence="5">
    <location>
        <begin position="940"/>
        <end position="960"/>
    </location>
</feature>
<feature type="domain" description="Major facilitator superfamily (MFS) profile" evidence="6">
    <location>
        <begin position="524"/>
        <end position="978"/>
    </location>
</feature>
<feature type="transmembrane region" description="Helical" evidence="5">
    <location>
        <begin position="692"/>
        <end position="711"/>
    </location>
</feature>
<gene>
    <name evidence="7" type="ORF">FE257_009075</name>
</gene>
<keyword evidence="8" id="KW-1185">Reference proteome</keyword>
<keyword evidence="3 5" id="KW-1133">Transmembrane helix</keyword>
<feature type="transmembrane region" description="Helical" evidence="5">
    <location>
        <begin position="871"/>
        <end position="896"/>
    </location>
</feature>
<dbReference type="InterPro" id="IPR020846">
    <property type="entry name" value="MFS_dom"/>
</dbReference>
<dbReference type="PROSITE" id="PS50850">
    <property type="entry name" value="MFS"/>
    <property type="match status" value="1"/>
</dbReference>
<comment type="subcellular location">
    <subcellularLocation>
        <location evidence="1">Membrane</location>
        <topology evidence="1">Multi-pass membrane protein</topology>
    </subcellularLocation>
</comment>
<dbReference type="InterPro" id="IPR002018">
    <property type="entry name" value="CarbesteraseB"/>
</dbReference>
<evidence type="ECO:0000256" key="5">
    <source>
        <dbReference type="SAM" id="Phobius"/>
    </source>
</evidence>
<keyword evidence="4 5" id="KW-0472">Membrane</keyword>
<dbReference type="GO" id="GO:0005886">
    <property type="term" value="C:plasma membrane"/>
    <property type="evidence" value="ECO:0007669"/>
    <property type="project" value="TreeGrafter"/>
</dbReference>
<feature type="transmembrane region" description="Helical" evidence="5">
    <location>
        <begin position="605"/>
        <end position="634"/>
    </location>
</feature>
<dbReference type="Gene3D" id="3.40.50.1820">
    <property type="entry name" value="alpha/beta hydrolase"/>
    <property type="match status" value="1"/>
</dbReference>
<proteinExistence type="predicted"/>
<feature type="transmembrane region" description="Helical" evidence="5">
    <location>
        <begin position="802"/>
        <end position="823"/>
    </location>
</feature>
<protein>
    <recommendedName>
        <fullName evidence="6">Major facilitator superfamily (MFS) profile domain-containing protein</fullName>
    </recommendedName>
</protein>
<organism evidence="7 8">
    <name type="scientific">Aspergillus nanangensis</name>
    <dbReference type="NCBI Taxonomy" id="2582783"/>
    <lineage>
        <taxon>Eukaryota</taxon>
        <taxon>Fungi</taxon>
        <taxon>Dikarya</taxon>
        <taxon>Ascomycota</taxon>
        <taxon>Pezizomycotina</taxon>
        <taxon>Eurotiomycetes</taxon>
        <taxon>Eurotiomycetidae</taxon>
        <taxon>Eurotiales</taxon>
        <taxon>Aspergillaceae</taxon>
        <taxon>Aspergillus</taxon>
        <taxon>Aspergillus subgen. Circumdati</taxon>
    </lineage>
</organism>
<evidence type="ECO:0000256" key="2">
    <source>
        <dbReference type="ARBA" id="ARBA00022692"/>
    </source>
</evidence>
<dbReference type="FunFam" id="1.20.1250.20:FF:000011">
    <property type="entry name" value="MFS multidrug transporter, putative"/>
    <property type="match status" value="1"/>
</dbReference>
<feature type="transmembrane region" description="Helical" evidence="5">
    <location>
        <begin position="573"/>
        <end position="593"/>
    </location>
</feature>
<dbReference type="InterPro" id="IPR011701">
    <property type="entry name" value="MFS"/>
</dbReference>
<feature type="transmembrane region" description="Helical" evidence="5">
    <location>
        <begin position="844"/>
        <end position="865"/>
    </location>
</feature>
<dbReference type="CDD" id="cd17323">
    <property type="entry name" value="MFS_Tpo1_MDR_like"/>
    <property type="match status" value="1"/>
</dbReference>
<sequence length="978" mass="106860">MTVVHEITQHSTIGPIRGIKHPSGVIQYLGIQYATLNDRFSRGELRKQYNLAGRELNATELGPIPLSPLNGCEWEQKLIQKSLPFPDYPQSDTECLTLNIARPVVKDSQTLPVLVLVHGGAFATGSSAYPQYDLARITKQSVDMGMPLVAVSVNYRLGAPGFLHSVAMKSAGYKPNNGLNDQRLALQWIRHHIAGFGGDAERVTFIGESAGGACEASGCFHLHSSEPLFHQLIAMSGTSLLRPRSPELLEKSFGRVVEALGLQHHSPEEQVQRLSRVSMDELREKAGRQIPLGPMIDGDIIPRATTYPDLGDQEASELFPGIHHCKRILMGDCQSDSLVFASRLGARTDIFPKTLVQNLSTILDPIDATLTPAIVTAYGLDPSIPANTPESTEKVLELGNDICFTEPSRFFTRAWSGSSVVDTEALLYHFNCPNPWDGPFKGRAIHIQDIAYALLNYQDHLAPGQQQSAARFAEDIIAFTNGRSPWARGAMVYYASVEGEQDESKFVSDVTPEHTGRRDILQSIVSVGLLDKVMDAWQMFMAGPRTWVVVLFSTSYTASVPRMSEYFDTSKTVMTLGVTCYLIGMAVGVLIMAPLSELWGRWPIFLVNALCFTVMFLPSALATSAAGLIVVRFFSGLFGSAFVANSPGVIADMIDGEYRALAISIWSLGPLNGPVSGPIIGGFVTEYLGWRWSNWVVMMLSGLSLAGACLLRETYTPFLLRQKAKAKRKETGDDRWWSDYDSPLQFVALLSSNLVRPLHMAVSEPICLFWNLYIGIVYGILYLCFVAYPIVFSDIRGWSTGLSGLAFIGIGIGTVLVVLAEPLCRRLIQLHPVDEKTGQRAPEAAVCIICTASILIPAGQLWFAWTGSPASIHWVVPLLAGVPFGAGNTATFIYISNYITDSYGIYAASALAGNTVVRNIMGGCLPLAGTPMYRAMGPNWAGTLLGLLEVAIIPIPFVFYKYGHLIRRRSPMIQPGPG</sequence>
<dbReference type="PANTHER" id="PTHR23502:SF12">
    <property type="entry name" value="MULTIDRUG TRANSPORTER, PUTATIVE (AFU_ORTHOLOGUE AFUA_1G06440)-RELATED"/>
    <property type="match status" value="1"/>
</dbReference>
<feature type="transmembrane region" description="Helical" evidence="5">
    <location>
        <begin position="903"/>
        <end position="928"/>
    </location>
</feature>
<feature type="transmembrane region" description="Helical" evidence="5">
    <location>
        <begin position="766"/>
        <end position="790"/>
    </location>
</feature>
<dbReference type="InterPro" id="IPR029058">
    <property type="entry name" value="AB_hydrolase_fold"/>
</dbReference>
<evidence type="ECO:0000256" key="1">
    <source>
        <dbReference type="ARBA" id="ARBA00004141"/>
    </source>
</evidence>
<dbReference type="Gene3D" id="1.20.1250.20">
    <property type="entry name" value="MFS general substrate transporter like domains"/>
    <property type="match status" value="1"/>
</dbReference>
<dbReference type="GO" id="GO:0022857">
    <property type="term" value="F:transmembrane transporter activity"/>
    <property type="evidence" value="ECO:0007669"/>
    <property type="project" value="InterPro"/>
</dbReference>
<comment type="caution">
    <text evidence="7">The sequence shown here is derived from an EMBL/GenBank/DDBJ whole genome shotgun (WGS) entry which is preliminary data.</text>
</comment>
<dbReference type="Pfam" id="PF07690">
    <property type="entry name" value="MFS_1"/>
    <property type="match status" value="1"/>
</dbReference>
<keyword evidence="2 5" id="KW-0812">Transmembrane</keyword>
<reference evidence="7" key="2">
    <citation type="submission" date="2020-02" db="EMBL/GenBank/DDBJ databases">
        <authorList>
            <person name="Gilchrist C.L.M."/>
            <person name="Chooi Y.-H."/>
        </authorList>
    </citation>
    <scope>NUCLEOTIDE SEQUENCE</scope>
    <source>
        <strain evidence="7">MST-FP2251</strain>
    </source>
</reference>
<dbReference type="Pfam" id="PF00135">
    <property type="entry name" value="COesterase"/>
    <property type="match status" value="1"/>
</dbReference>
<name>A0AAD4GYK8_ASPNN</name>
<evidence type="ECO:0000313" key="7">
    <source>
        <dbReference type="EMBL" id="KAF9894102.1"/>
    </source>
</evidence>
<dbReference type="AlphaFoldDB" id="A0AAD4GYK8"/>
<dbReference type="EMBL" id="VCAU01000005">
    <property type="protein sequence ID" value="KAF9894102.1"/>
    <property type="molecule type" value="Genomic_DNA"/>
</dbReference>
<dbReference type="SUPFAM" id="SSF103473">
    <property type="entry name" value="MFS general substrate transporter"/>
    <property type="match status" value="1"/>
</dbReference>